<keyword evidence="2" id="KW-1133">Transmembrane helix</keyword>
<keyword evidence="4" id="KW-1185">Reference proteome</keyword>
<organism evidence="3 4">
    <name type="scientific">Heterodera trifolii</name>
    <dbReference type="NCBI Taxonomy" id="157864"/>
    <lineage>
        <taxon>Eukaryota</taxon>
        <taxon>Metazoa</taxon>
        <taxon>Ecdysozoa</taxon>
        <taxon>Nematoda</taxon>
        <taxon>Chromadorea</taxon>
        <taxon>Rhabditida</taxon>
        <taxon>Tylenchina</taxon>
        <taxon>Tylenchomorpha</taxon>
        <taxon>Tylenchoidea</taxon>
        <taxon>Heteroderidae</taxon>
        <taxon>Heteroderinae</taxon>
        <taxon>Heterodera</taxon>
    </lineage>
</organism>
<evidence type="ECO:0000313" key="4">
    <source>
        <dbReference type="Proteomes" id="UP001620626"/>
    </source>
</evidence>
<feature type="region of interest" description="Disordered" evidence="1">
    <location>
        <begin position="66"/>
        <end position="107"/>
    </location>
</feature>
<evidence type="ECO:0000256" key="2">
    <source>
        <dbReference type="SAM" id="Phobius"/>
    </source>
</evidence>
<comment type="caution">
    <text evidence="3">The sequence shown here is derived from an EMBL/GenBank/DDBJ whole genome shotgun (WGS) entry which is preliminary data.</text>
</comment>
<keyword evidence="2" id="KW-0472">Membrane</keyword>
<dbReference type="EMBL" id="JBICBT010000467">
    <property type="protein sequence ID" value="KAL3112590.1"/>
    <property type="molecule type" value="Genomic_DNA"/>
</dbReference>
<feature type="transmembrane region" description="Helical" evidence="2">
    <location>
        <begin position="25"/>
        <end position="50"/>
    </location>
</feature>
<evidence type="ECO:0000256" key="1">
    <source>
        <dbReference type="SAM" id="MobiDB-lite"/>
    </source>
</evidence>
<dbReference type="AlphaFoldDB" id="A0ABD2LBJ4"/>
<proteinExistence type="predicted"/>
<reference evidence="3 4" key="1">
    <citation type="submission" date="2024-10" db="EMBL/GenBank/DDBJ databases">
        <authorList>
            <person name="Kim D."/>
        </authorList>
    </citation>
    <scope>NUCLEOTIDE SEQUENCE [LARGE SCALE GENOMIC DNA]</scope>
    <source>
        <strain evidence="3">BH-2024</strain>
    </source>
</reference>
<gene>
    <name evidence="3" type="ORF">niasHT_018601</name>
</gene>
<accession>A0ABD2LBJ4</accession>
<protein>
    <submittedName>
        <fullName evidence="3">Uncharacterized protein</fullName>
    </submittedName>
</protein>
<sequence length="301" mass="33093">MGNILSLEFAFHHNPAPQQSQSNPIPLLAILIPIFLIFAAVISFVCVRFYNSFLVRFGLRSNSAHVNRQISPSPPQPTELPTTTHPLPSHPSPPPEIADIELNPRTPDTIYSSCPSNTRPTSPTNISTEFVVTIPSDEVSSTRERVRGPSPPTKDERPIHHKIQVVTGVTGPQNSNFIHLPFHSPTIARRAARPRVISRARVGSHGQLQHFPMSTQRTGWKKIARQMEGSPVPLNSIRFDSPPKSSAARSVAICETYPMAPLSHSQVIPQPNISQFPSIVLLPQSPAISLAGYSHALPRFQ</sequence>
<name>A0ABD2LBJ4_9BILA</name>
<evidence type="ECO:0000313" key="3">
    <source>
        <dbReference type="EMBL" id="KAL3112590.1"/>
    </source>
</evidence>
<keyword evidence="2" id="KW-0812">Transmembrane</keyword>
<feature type="compositionally biased region" description="Basic and acidic residues" evidence="1">
    <location>
        <begin position="140"/>
        <end position="157"/>
    </location>
</feature>
<feature type="region of interest" description="Disordered" evidence="1">
    <location>
        <begin position="137"/>
        <end position="157"/>
    </location>
</feature>
<dbReference type="Proteomes" id="UP001620626">
    <property type="component" value="Unassembled WGS sequence"/>
</dbReference>